<reference evidence="9 10" key="1">
    <citation type="journal article" date="2021" name="Sci. Rep.">
        <title>The distribution of antibiotic resistance genes in chicken gut microbiota commensals.</title>
        <authorList>
            <person name="Juricova H."/>
            <person name="Matiasovicova J."/>
            <person name="Kubasova T."/>
            <person name="Cejkova D."/>
            <person name="Rychlik I."/>
        </authorList>
    </citation>
    <scope>NUCLEOTIDE SEQUENCE [LARGE SCALE GENOMIC DNA]</scope>
    <source>
        <strain evidence="9 10">An431b</strain>
    </source>
</reference>
<evidence type="ECO:0000256" key="5">
    <source>
        <dbReference type="ARBA" id="ARBA00023172"/>
    </source>
</evidence>
<keyword evidence="10" id="KW-1185">Reference proteome</keyword>
<evidence type="ECO:0000256" key="6">
    <source>
        <dbReference type="PROSITE-ProRule" id="PRU01248"/>
    </source>
</evidence>
<dbReference type="InterPro" id="IPR011010">
    <property type="entry name" value="DNA_brk_join_enz"/>
</dbReference>
<comment type="similarity">
    <text evidence="2">Belongs to the 'phage' integrase family.</text>
</comment>
<protein>
    <submittedName>
        <fullName evidence="9">Tyrosine-type recombinase/integrase</fullName>
    </submittedName>
</protein>
<organism evidence="9 10">
    <name type="scientific">Anaerotignum lactatifermentans</name>
    <dbReference type="NCBI Taxonomy" id="160404"/>
    <lineage>
        <taxon>Bacteria</taxon>
        <taxon>Bacillati</taxon>
        <taxon>Bacillota</taxon>
        <taxon>Clostridia</taxon>
        <taxon>Lachnospirales</taxon>
        <taxon>Anaerotignaceae</taxon>
        <taxon>Anaerotignum</taxon>
    </lineage>
</organism>
<proteinExistence type="inferred from homology"/>
<dbReference type="Gene3D" id="1.10.443.10">
    <property type="entry name" value="Intergrase catalytic core"/>
    <property type="match status" value="1"/>
</dbReference>
<dbReference type="PANTHER" id="PTHR30349:SF89">
    <property type="entry name" value="INTEGRASE_RECOMBINASE"/>
    <property type="match status" value="1"/>
</dbReference>
<comment type="function">
    <text evidence="1">Site-specific tyrosine recombinase, which acts by catalyzing the cutting and rejoining of the recombining DNA molecules.</text>
</comment>
<dbReference type="PROSITE" id="PS51900">
    <property type="entry name" value="CB"/>
    <property type="match status" value="1"/>
</dbReference>
<keyword evidence="3" id="KW-0229">DNA integration</keyword>
<dbReference type="Gene3D" id="1.10.150.130">
    <property type="match status" value="1"/>
</dbReference>
<gene>
    <name evidence="9" type="ORF">H9X83_10350</name>
</gene>
<accession>A0ABS2GAT7</accession>
<evidence type="ECO:0000313" key="9">
    <source>
        <dbReference type="EMBL" id="MBM6878551.1"/>
    </source>
</evidence>
<dbReference type="Proteomes" id="UP000729290">
    <property type="component" value="Unassembled WGS sequence"/>
</dbReference>
<keyword evidence="5" id="KW-0233">DNA recombination</keyword>
<sequence>MKKVIVTKEVVEGYLNYLKAQEKSQGTLEKYRRELYELMFFLSDTEVRKEELLLWKGALEKKYCPSGVNGRLVAANGFFTFLGRFDLRMKLLRIQKEIFSREEKEMTRAEYTRLVRTAEERGNQRLSLVMQTICATGIRVSELRYITAEAVKRGRAEVNCKGKHRVIFFPRALQKKLIHYGKKKGIRRGALFITKNGNPLNRSNIWAEMKKLCQYAQVSEEKVFPHNLRHLFARIFYALEKDIAKLADLLGHSSIETTRIYIMESGKEHQKRLEKMRLVL</sequence>
<feature type="domain" description="Tyr recombinase" evidence="7">
    <location>
        <begin position="101"/>
        <end position="275"/>
    </location>
</feature>
<dbReference type="InterPro" id="IPR013762">
    <property type="entry name" value="Integrase-like_cat_sf"/>
</dbReference>
<dbReference type="PROSITE" id="PS51898">
    <property type="entry name" value="TYR_RECOMBINASE"/>
    <property type="match status" value="1"/>
</dbReference>
<evidence type="ECO:0000313" key="10">
    <source>
        <dbReference type="Proteomes" id="UP000729290"/>
    </source>
</evidence>
<evidence type="ECO:0000256" key="1">
    <source>
        <dbReference type="ARBA" id="ARBA00003283"/>
    </source>
</evidence>
<dbReference type="Pfam" id="PF02899">
    <property type="entry name" value="Phage_int_SAM_1"/>
    <property type="match status" value="1"/>
</dbReference>
<name>A0ABS2GAT7_9FIRM</name>
<dbReference type="SUPFAM" id="SSF56349">
    <property type="entry name" value="DNA breaking-rejoining enzymes"/>
    <property type="match status" value="1"/>
</dbReference>
<dbReference type="InterPro" id="IPR002104">
    <property type="entry name" value="Integrase_catalytic"/>
</dbReference>
<evidence type="ECO:0000256" key="2">
    <source>
        <dbReference type="ARBA" id="ARBA00008857"/>
    </source>
</evidence>
<dbReference type="InterPro" id="IPR010998">
    <property type="entry name" value="Integrase_recombinase_N"/>
</dbReference>
<dbReference type="InterPro" id="IPR004107">
    <property type="entry name" value="Integrase_SAM-like_N"/>
</dbReference>
<evidence type="ECO:0000256" key="3">
    <source>
        <dbReference type="ARBA" id="ARBA00022908"/>
    </source>
</evidence>
<dbReference type="EMBL" id="JACSNV010000016">
    <property type="protein sequence ID" value="MBM6878551.1"/>
    <property type="molecule type" value="Genomic_DNA"/>
</dbReference>
<comment type="caution">
    <text evidence="9">The sequence shown here is derived from an EMBL/GenBank/DDBJ whole genome shotgun (WGS) entry which is preliminary data.</text>
</comment>
<dbReference type="InterPro" id="IPR050090">
    <property type="entry name" value="Tyrosine_recombinase_XerCD"/>
</dbReference>
<feature type="domain" description="Core-binding (CB)" evidence="8">
    <location>
        <begin position="5"/>
        <end position="83"/>
    </location>
</feature>
<dbReference type="RefSeq" id="WP_205132884.1">
    <property type="nucleotide sequence ID" value="NZ_JACSNT010000003.1"/>
</dbReference>
<evidence type="ECO:0000259" key="7">
    <source>
        <dbReference type="PROSITE" id="PS51898"/>
    </source>
</evidence>
<dbReference type="Pfam" id="PF00589">
    <property type="entry name" value="Phage_integrase"/>
    <property type="match status" value="1"/>
</dbReference>
<evidence type="ECO:0000259" key="8">
    <source>
        <dbReference type="PROSITE" id="PS51900"/>
    </source>
</evidence>
<dbReference type="PANTHER" id="PTHR30349">
    <property type="entry name" value="PHAGE INTEGRASE-RELATED"/>
    <property type="match status" value="1"/>
</dbReference>
<keyword evidence="4 6" id="KW-0238">DNA-binding</keyword>
<evidence type="ECO:0000256" key="4">
    <source>
        <dbReference type="ARBA" id="ARBA00023125"/>
    </source>
</evidence>
<dbReference type="InterPro" id="IPR044068">
    <property type="entry name" value="CB"/>
</dbReference>